<evidence type="ECO:0000313" key="3">
    <source>
        <dbReference type="EMBL" id="PQA86668.1"/>
    </source>
</evidence>
<organism evidence="3 4">
    <name type="scientific">Hyphococcus luteus</name>
    <dbReference type="NCBI Taxonomy" id="2058213"/>
    <lineage>
        <taxon>Bacteria</taxon>
        <taxon>Pseudomonadati</taxon>
        <taxon>Pseudomonadota</taxon>
        <taxon>Alphaproteobacteria</taxon>
        <taxon>Parvularculales</taxon>
        <taxon>Parvularculaceae</taxon>
        <taxon>Hyphococcus</taxon>
    </lineage>
</organism>
<keyword evidence="2" id="KW-1133">Transmembrane helix</keyword>
<dbReference type="EMBL" id="PJCH01000011">
    <property type="protein sequence ID" value="PQA86668.1"/>
    <property type="molecule type" value="Genomic_DNA"/>
</dbReference>
<evidence type="ECO:0000256" key="2">
    <source>
        <dbReference type="SAM" id="Phobius"/>
    </source>
</evidence>
<evidence type="ECO:0000256" key="1">
    <source>
        <dbReference type="SAM" id="MobiDB-lite"/>
    </source>
</evidence>
<name>A0A2S7K2J5_9PROT</name>
<gene>
    <name evidence="3" type="ORF">CW354_14315</name>
</gene>
<dbReference type="Proteomes" id="UP000239504">
    <property type="component" value="Unassembled WGS sequence"/>
</dbReference>
<dbReference type="RefSeq" id="WP_133162322.1">
    <property type="nucleotide sequence ID" value="NZ_PJCH01000011.1"/>
</dbReference>
<proteinExistence type="predicted"/>
<sequence>MLWLAVHMWALLLAAFGVGLGAGWWIWGQRNRPPAPSETGDAPLGTLDLDDDAGAGAPDRS</sequence>
<keyword evidence="2" id="KW-0472">Membrane</keyword>
<dbReference type="AlphaFoldDB" id="A0A2S7K2J5"/>
<keyword evidence="2" id="KW-0812">Transmembrane</keyword>
<reference evidence="3 4" key="1">
    <citation type="submission" date="2017-12" db="EMBL/GenBank/DDBJ databases">
        <authorList>
            <person name="Hurst M.R.H."/>
        </authorList>
    </citation>
    <scope>NUCLEOTIDE SEQUENCE [LARGE SCALE GENOMIC DNA]</scope>
    <source>
        <strain evidence="3 4">SY-3-19</strain>
    </source>
</reference>
<protein>
    <submittedName>
        <fullName evidence="3">Uncharacterized protein</fullName>
    </submittedName>
</protein>
<comment type="caution">
    <text evidence="3">The sequence shown here is derived from an EMBL/GenBank/DDBJ whole genome shotgun (WGS) entry which is preliminary data.</text>
</comment>
<feature type="transmembrane region" description="Helical" evidence="2">
    <location>
        <begin position="6"/>
        <end position="27"/>
    </location>
</feature>
<feature type="region of interest" description="Disordered" evidence="1">
    <location>
        <begin position="31"/>
        <end position="61"/>
    </location>
</feature>
<accession>A0A2S7K2J5</accession>
<keyword evidence="4" id="KW-1185">Reference proteome</keyword>
<evidence type="ECO:0000313" key="4">
    <source>
        <dbReference type="Proteomes" id="UP000239504"/>
    </source>
</evidence>